<dbReference type="PANTHER" id="PTHR47941">
    <property type="entry name" value="PENTATRICOPEPTIDE REPEAT-CONTAINING PROTEIN 3, MITOCHONDRIAL"/>
    <property type="match status" value="1"/>
</dbReference>
<evidence type="ECO:0000256" key="2">
    <source>
        <dbReference type="ARBA" id="ARBA00022737"/>
    </source>
</evidence>
<evidence type="ECO:0000313" key="3">
    <source>
        <dbReference type="EMBL" id="KAK4478131.1"/>
    </source>
</evidence>
<protein>
    <recommendedName>
        <fullName evidence="5">Pentatricopeptide repeat-containing protein</fullName>
    </recommendedName>
</protein>
<comment type="caution">
    <text evidence="3">The sequence shown here is derived from an EMBL/GenBank/DDBJ whole genome shotgun (WGS) entry which is preliminary data.</text>
</comment>
<keyword evidence="2" id="KW-0677">Repeat</keyword>
<evidence type="ECO:0000256" key="1">
    <source>
        <dbReference type="ARBA" id="ARBA00007626"/>
    </source>
</evidence>
<dbReference type="EMBL" id="JAYDYQ010002688">
    <property type="protein sequence ID" value="KAK4478131.1"/>
    <property type="molecule type" value="Genomic_DNA"/>
</dbReference>
<evidence type="ECO:0008006" key="5">
    <source>
        <dbReference type="Google" id="ProtNLM"/>
    </source>
</evidence>
<keyword evidence="4" id="KW-1185">Reference proteome</keyword>
<accession>A0ABR0CNS6</accession>
<dbReference type="InterPro" id="IPR011990">
    <property type="entry name" value="TPR-like_helical_dom_sf"/>
</dbReference>
<comment type="similarity">
    <text evidence="1">Belongs to the PPR family. P subfamily.</text>
</comment>
<sequence>MKLFSKISARALQAVSIRYPFNLFSVNLHTYVRRKDTTLFPHKPKLDYSLIKEAGDAIYMFHEMVHMSPQPSVVEFTKLLNVVVKMKQYSIALFLFDEMRQLGVPFDDYPMSTAINCYCHLNRVDIGFSILGLFFKCGH</sequence>
<dbReference type="Pfam" id="PF01535">
    <property type="entry name" value="PPR"/>
    <property type="match status" value="1"/>
</dbReference>
<proteinExistence type="inferred from homology"/>
<dbReference type="InterPro" id="IPR002885">
    <property type="entry name" value="PPR_rpt"/>
</dbReference>
<name>A0ABR0CNS6_9LAMI</name>
<organism evidence="3 4">
    <name type="scientific">Penstemon davidsonii</name>
    <dbReference type="NCBI Taxonomy" id="160366"/>
    <lineage>
        <taxon>Eukaryota</taxon>
        <taxon>Viridiplantae</taxon>
        <taxon>Streptophyta</taxon>
        <taxon>Embryophyta</taxon>
        <taxon>Tracheophyta</taxon>
        <taxon>Spermatophyta</taxon>
        <taxon>Magnoliopsida</taxon>
        <taxon>eudicotyledons</taxon>
        <taxon>Gunneridae</taxon>
        <taxon>Pentapetalae</taxon>
        <taxon>asterids</taxon>
        <taxon>lamiids</taxon>
        <taxon>Lamiales</taxon>
        <taxon>Plantaginaceae</taxon>
        <taxon>Cheloneae</taxon>
        <taxon>Penstemon</taxon>
    </lineage>
</organism>
<dbReference type="Proteomes" id="UP001291926">
    <property type="component" value="Unassembled WGS sequence"/>
</dbReference>
<reference evidence="3 4" key="1">
    <citation type="journal article" date="2023" name="bioRxiv">
        <title>Genome report: Whole genome sequence and annotation of Penstemon davidsonii.</title>
        <authorList>
            <person name="Ostevik K.L."/>
            <person name="Alabady M."/>
            <person name="Zhang M."/>
            <person name="Rausher M.D."/>
        </authorList>
    </citation>
    <scope>NUCLEOTIDE SEQUENCE [LARGE SCALE GENOMIC DNA]</scope>
    <source>
        <strain evidence="3">DNT005</strain>
        <tissue evidence="3">Whole leaf</tissue>
    </source>
</reference>
<dbReference type="Gene3D" id="1.25.40.10">
    <property type="entry name" value="Tetratricopeptide repeat domain"/>
    <property type="match status" value="1"/>
</dbReference>
<gene>
    <name evidence="3" type="ORF">RD792_017410</name>
</gene>
<evidence type="ECO:0000313" key="4">
    <source>
        <dbReference type="Proteomes" id="UP001291926"/>
    </source>
</evidence>